<evidence type="ECO:0000313" key="3">
    <source>
        <dbReference type="Proteomes" id="UP000193781"/>
    </source>
</evidence>
<accession>A0A1X1YYK2</accession>
<sequence length="68" mass="7121">MQITRDEDAMVVKIPGGAEVLVSAFVSEVDGVPVIQVDTNPGAGPLRVNLNDSTLWDGDPDTDGPVDD</sequence>
<reference evidence="2 3" key="1">
    <citation type="submission" date="2016-01" db="EMBL/GenBank/DDBJ databases">
        <title>The new phylogeny of the genus Mycobacterium.</title>
        <authorList>
            <person name="Tarcisio F."/>
            <person name="Conor M."/>
            <person name="Antonella G."/>
            <person name="Elisabetta G."/>
            <person name="Giulia F.S."/>
            <person name="Sara T."/>
            <person name="Anna F."/>
            <person name="Clotilde B."/>
            <person name="Roberto B."/>
            <person name="Veronica D.S."/>
            <person name="Fabio R."/>
            <person name="Monica P."/>
            <person name="Olivier J."/>
            <person name="Enrico T."/>
            <person name="Nicola S."/>
        </authorList>
    </citation>
    <scope>NUCLEOTIDE SEQUENCE [LARGE SCALE GENOMIC DNA]</scope>
    <source>
        <strain evidence="2 3">DSM 44803</strain>
    </source>
</reference>
<evidence type="ECO:0000256" key="1">
    <source>
        <dbReference type="SAM" id="MobiDB-lite"/>
    </source>
</evidence>
<keyword evidence="3" id="KW-1185">Reference proteome</keyword>
<protein>
    <submittedName>
        <fullName evidence="2">Uncharacterized protein</fullName>
    </submittedName>
</protein>
<dbReference type="Proteomes" id="UP000193781">
    <property type="component" value="Unassembled WGS sequence"/>
</dbReference>
<evidence type="ECO:0000313" key="2">
    <source>
        <dbReference type="EMBL" id="ORW16133.1"/>
    </source>
</evidence>
<gene>
    <name evidence="2" type="ORF">AWC17_15465</name>
</gene>
<name>A0A1X1YYK2_9MYCO</name>
<comment type="caution">
    <text evidence="2">The sequence shown here is derived from an EMBL/GenBank/DDBJ whole genome shotgun (WGS) entry which is preliminary data.</text>
</comment>
<feature type="compositionally biased region" description="Acidic residues" evidence="1">
    <location>
        <begin position="58"/>
        <end position="68"/>
    </location>
</feature>
<dbReference type="RefSeq" id="WP_085165343.1">
    <property type="nucleotide sequence ID" value="NZ_JACKSS010000080.1"/>
</dbReference>
<dbReference type="EMBL" id="LQPH01000164">
    <property type="protein sequence ID" value="ORW16133.1"/>
    <property type="molecule type" value="Genomic_DNA"/>
</dbReference>
<organism evidence="2 3">
    <name type="scientific">Mycobacterium nebraskense</name>
    <dbReference type="NCBI Taxonomy" id="244292"/>
    <lineage>
        <taxon>Bacteria</taxon>
        <taxon>Bacillati</taxon>
        <taxon>Actinomycetota</taxon>
        <taxon>Actinomycetes</taxon>
        <taxon>Mycobacteriales</taxon>
        <taxon>Mycobacteriaceae</taxon>
        <taxon>Mycobacterium</taxon>
    </lineage>
</organism>
<feature type="region of interest" description="Disordered" evidence="1">
    <location>
        <begin position="40"/>
        <end position="68"/>
    </location>
</feature>
<dbReference type="AlphaFoldDB" id="A0A1X1YYK2"/>
<proteinExistence type="predicted"/>